<gene>
    <name evidence="11" type="ORF">ASPZODRAFT_1200374</name>
</gene>
<feature type="transmembrane region" description="Helical" evidence="8">
    <location>
        <begin position="522"/>
        <end position="540"/>
    </location>
</feature>
<feature type="transmembrane region" description="Helical" evidence="8">
    <location>
        <begin position="356"/>
        <end position="387"/>
    </location>
</feature>
<evidence type="ECO:0000313" key="11">
    <source>
        <dbReference type="EMBL" id="OJJ43310.1"/>
    </source>
</evidence>
<comment type="subcellular location">
    <subcellularLocation>
        <location evidence="1">Membrane</location>
        <topology evidence="1">Multi-pass membrane protein</topology>
    </subcellularLocation>
</comment>
<dbReference type="OrthoDB" id="2115177at2759"/>
<feature type="signal peptide" evidence="9">
    <location>
        <begin position="1"/>
        <end position="27"/>
    </location>
</feature>
<organism evidence="11 12">
    <name type="scientific">Penicilliopsis zonata CBS 506.65</name>
    <dbReference type="NCBI Taxonomy" id="1073090"/>
    <lineage>
        <taxon>Eukaryota</taxon>
        <taxon>Fungi</taxon>
        <taxon>Dikarya</taxon>
        <taxon>Ascomycota</taxon>
        <taxon>Pezizomycotina</taxon>
        <taxon>Eurotiomycetes</taxon>
        <taxon>Eurotiomycetidae</taxon>
        <taxon>Eurotiales</taxon>
        <taxon>Aspergillaceae</taxon>
        <taxon>Penicilliopsis</taxon>
    </lineage>
</organism>
<evidence type="ECO:0000256" key="4">
    <source>
        <dbReference type="ARBA" id="ARBA00022729"/>
    </source>
</evidence>
<dbReference type="SMART" id="SM01320">
    <property type="entry name" value="TRP_N"/>
    <property type="match status" value="1"/>
</dbReference>
<evidence type="ECO:0000259" key="10">
    <source>
        <dbReference type="SMART" id="SM01320"/>
    </source>
</evidence>
<feature type="region of interest" description="Disordered" evidence="7">
    <location>
        <begin position="662"/>
        <end position="733"/>
    </location>
</feature>
<keyword evidence="12" id="KW-1185">Reference proteome</keyword>
<dbReference type="Pfam" id="PF06011">
    <property type="entry name" value="TRP"/>
    <property type="match status" value="1"/>
</dbReference>
<dbReference type="GeneID" id="34607708"/>
<evidence type="ECO:0000256" key="2">
    <source>
        <dbReference type="ARBA" id="ARBA00010642"/>
    </source>
</evidence>
<feature type="transmembrane region" description="Helical" evidence="8">
    <location>
        <begin position="408"/>
        <end position="428"/>
    </location>
</feature>
<dbReference type="PANTHER" id="PTHR31145">
    <property type="entry name" value="INTEGRAL MEMBRANE PROTEIN (AFU_ORTHOLOGUE AFUA_7G01610)"/>
    <property type="match status" value="1"/>
</dbReference>
<evidence type="ECO:0000256" key="3">
    <source>
        <dbReference type="ARBA" id="ARBA00022692"/>
    </source>
</evidence>
<evidence type="ECO:0000256" key="1">
    <source>
        <dbReference type="ARBA" id="ARBA00004141"/>
    </source>
</evidence>
<evidence type="ECO:0000256" key="8">
    <source>
        <dbReference type="SAM" id="Phobius"/>
    </source>
</evidence>
<feature type="transmembrane region" description="Helical" evidence="8">
    <location>
        <begin position="584"/>
        <end position="613"/>
    </location>
</feature>
<feature type="chain" id="PRO_5012182956" description="ML-like domain-containing protein" evidence="9">
    <location>
        <begin position="28"/>
        <end position="733"/>
    </location>
</feature>
<dbReference type="EMBL" id="KV878353">
    <property type="protein sequence ID" value="OJJ43310.1"/>
    <property type="molecule type" value="Genomic_DNA"/>
</dbReference>
<keyword evidence="4 9" id="KW-0732">Signal</keyword>
<dbReference type="Pfam" id="PF14558">
    <property type="entry name" value="TRP_N"/>
    <property type="match status" value="1"/>
</dbReference>
<feature type="transmembrane region" description="Helical" evidence="8">
    <location>
        <begin position="552"/>
        <end position="572"/>
    </location>
</feature>
<dbReference type="GO" id="GO:0055085">
    <property type="term" value="P:transmembrane transport"/>
    <property type="evidence" value="ECO:0007669"/>
    <property type="project" value="TreeGrafter"/>
</dbReference>
<evidence type="ECO:0000256" key="6">
    <source>
        <dbReference type="ARBA" id="ARBA00023136"/>
    </source>
</evidence>
<feature type="domain" description="ML-like" evidence="10">
    <location>
        <begin position="29"/>
        <end position="170"/>
    </location>
</feature>
<feature type="transmembrane region" description="Helical" evidence="8">
    <location>
        <begin position="434"/>
        <end position="456"/>
    </location>
</feature>
<dbReference type="AlphaFoldDB" id="A0A1L9S843"/>
<dbReference type="Proteomes" id="UP000184188">
    <property type="component" value="Unassembled WGS sequence"/>
</dbReference>
<dbReference type="VEuPathDB" id="FungiDB:ASPZODRAFT_1200374"/>
<feature type="transmembrane region" description="Helical" evidence="8">
    <location>
        <begin position="496"/>
        <end position="516"/>
    </location>
</feature>
<keyword evidence="6 8" id="KW-0472">Membrane</keyword>
<feature type="compositionally biased region" description="Basic and acidic residues" evidence="7">
    <location>
        <begin position="697"/>
        <end position="723"/>
    </location>
</feature>
<dbReference type="GO" id="GO:0016020">
    <property type="term" value="C:membrane"/>
    <property type="evidence" value="ECO:0007669"/>
    <property type="project" value="UniProtKB-SubCell"/>
</dbReference>
<dbReference type="PANTHER" id="PTHR31145:SF5">
    <property type="entry name" value="DUF907 DOMAIN PROTEIN (AFU_ORTHOLOGUE AFUA_2G06100)"/>
    <property type="match status" value="1"/>
</dbReference>
<evidence type="ECO:0000313" key="12">
    <source>
        <dbReference type="Proteomes" id="UP000184188"/>
    </source>
</evidence>
<accession>A0A1L9S843</accession>
<dbReference type="STRING" id="1073090.A0A1L9S843"/>
<comment type="similarity">
    <text evidence="2">Belongs to the transient receptor potential (TRP) ion channel family.</text>
</comment>
<sequence>MFRMRGLVARGATLLLGLSTLSAQVLASDTISTDGISTCMTDASVSVQELDVTYTRSTRELVFDVAGTSSEVQNVTATLSVTAYGVQVYSKTFDPCDSANYIAKLCPVPSGSFSANGTMVVPESYASEIPSIAFTIPDLEGEAKLELTSKATGEDVACIESSLTNGKSTQMKAVSYVAAGVAGAALAVTGLSALGAAGHPGASTSSPTFGDVVGWFHSMATNGMLSVSYPSVYRSFTTNFAFSTGLLPWGTLQTAIDNFRSATGGNLTDDSWEYLQEATLVYSDGSTSTASSKLKRAMSLVIREVSASVDTNSTSTSTSTATSTATTSSSTSEIDHLVSGIEAYAEELSIPQANTFMTVLLIFAIVIAAIAVSILLFKVILEAWALYGNFPQALTNFRKDYWGLLSRTITNLILLLYGVWVLYCIYQLTSGDSWAAKVLAVVTLSAFTGLLAFFSFKIYVAAQNYKQSEGDAAGLFENKDTWRKYSLFYDNYKKDYWWIFVPAIAYMFAKSCIIAAADGHGLVQSAGQLIVEALMLLLLLWNRPYAAKSGQWINITIQVVRMLSVACVLVFAEELGLTETTKTVTGIALIAVQSGLTALLAILIAVNAIILCCRENPHVRRRREAEKMDRDMDNLTPLDARASLLMDHPPVQRDLKEMSKFNFTGPYEPYRDQPFSATRHDRTQSTERLVEPGMPTDHQEYRSPSRESGANHDSRSHSPEPHHPTQPGYGMAL</sequence>
<feature type="compositionally biased region" description="Basic and acidic residues" evidence="7">
    <location>
        <begin position="678"/>
        <end position="690"/>
    </location>
</feature>
<proteinExistence type="inferred from homology"/>
<evidence type="ECO:0000256" key="5">
    <source>
        <dbReference type="ARBA" id="ARBA00022989"/>
    </source>
</evidence>
<dbReference type="InterPro" id="IPR032800">
    <property type="entry name" value="TRP_N"/>
</dbReference>
<protein>
    <recommendedName>
        <fullName evidence="10">ML-like domain-containing protein</fullName>
    </recommendedName>
</protein>
<keyword evidence="3 8" id="KW-0812">Transmembrane</keyword>
<evidence type="ECO:0000256" key="9">
    <source>
        <dbReference type="SAM" id="SignalP"/>
    </source>
</evidence>
<reference evidence="12" key="1">
    <citation type="journal article" date="2017" name="Genome Biol.">
        <title>Comparative genomics reveals high biological diversity and specific adaptations in the industrially and medically important fungal genus Aspergillus.</title>
        <authorList>
            <person name="de Vries R.P."/>
            <person name="Riley R."/>
            <person name="Wiebenga A."/>
            <person name="Aguilar-Osorio G."/>
            <person name="Amillis S."/>
            <person name="Uchima C.A."/>
            <person name="Anderluh G."/>
            <person name="Asadollahi M."/>
            <person name="Askin M."/>
            <person name="Barry K."/>
            <person name="Battaglia E."/>
            <person name="Bayram O."/>
            <person name="Benocci T."/>
            <person name="Braus-Stromeyer S.A."/>
            <person name="Caldana C."/>
            <person name="Canovas D."/>
            <person name="Cerqueira G.C."/>
            <person name="Chen F."/>
            <person name="Chen W."/>
            <person name="Choi C."/>
            <person name="Clum A."/>
            <person name="Dos Santos R.A."/>
            <person name="Damasio A.R."/>
            <person name="Diallinas G."/>
            <person name="Emri T."/>
            <person name="Fekete E."/>
            <person name="Flipphi M."/>
            <person name="Freyberg S."/>
            <person name="Gallo A."/>
            <person name="Gournas C."/>
            <person name="Habgood R."/>
            <person name="Hainaut M."/>
            <person name="Harispe M.L."/>
            <person name="Henrissat B."/>
            <person name="Hilden K.S."/>
            <person name="Hope R."/>
            <person name="Hossain A."/>
            <person name="Karabika E."/>
            <person name="Karaffa L."/>
            <person name="Karanyi Z."/>
            <person name="Krasevec N."/>
            <person name="Kuo A."/>
            <person name="Kusch H."/>
            <person name="LaButti K."/>
            <person name="Lagendijk E.L."/>
            <person name="Lapidus A."/>
            <person name="Levasseur A."/>
            <person name="Lindquist E."/>
            <person name="Lipzen A."/>
            <person name="Logrieco A.F."/>
            <person name="MacCabe A."/>
            <person name="Maekelae M.R."/>
            <person name="Malavazi I."/>
            <person name="Melin P."/>
            <person name="Meyer V."/>
            <person name="Mielnichuk N."/>
            <person name="Miskei M."/>
            <person name="Molnar A.P."/>
            <person name="Mule G."/>
            <person name="Ngan C.Y."/>
            <person name="Orejas M."/>
            <person name="Orosz E."/>
            <person name="Ouedraogo J.P."/>
            <person name="Overkamp K.M."/>
            <person name="Park H.-S."/>
            <person name="Perrone G."/>
            <person name="Piumi F."/>
            <person name="Punt P.J."/>
            <person name="Ram A.F."/>
            <person name="Ramon A."/>
            <person name="Rauscher S."/>
            <person name="Record E."/>
            <person name="Riano-Pachon D.M."/>
            <person name="Robert V."/>
            <person name="Roehrig J."/>
            <person name="Ruller R."/>
            <person name="Salamov A."/>
            <person name="Salih N.S."/>
            <person name="Samson R.A."/>
            <person name="Sandor E."/>
            <person name="Sanguinetti M."/>
            <person name="Schuetze T."/>
            <person name="Sepcic K."/>
            <person name="Shelest E."/>
            <person name="Sherlock G."/>
            <person name="Sophianopoulou V."/>
            <person name="Squina F.M."/>
            <person name="Sun H."/>
            <person name="Susca A."/>
            <person name="Todd R.B."/>
            <person name="Tsang A."/>
            <person name="Unkles S.E."/>
            <person name="van de Wiele N."/>
            <person name="van Rossen-Uffink D."/>
            <person name="Oliveira J.V."/>
            <person name="Vesth T.C."/>
            <person name="Visser J."/>
            <person name="Yu J.-H."/>
            <person name="Zhou M."/>
            <person name="Andersen M.R."/>
            <person name="Archer D.B."/>
            <person name="Baker S.E."/>
            <person name="Benoit I."/>
            <person name="Brakhage A.A."/>
            <person name="Braus G.H."/>
            <person name="Fischer R."/>
            <person name="Frisvad J.C."/>
            <person name="Goldman G.H."/>
            <person name="Houbraken J."/>
            <person name="Oakley B."/>
            <person name="Pocsi I."/>
            <person name="Scazzocchio C."/>
            <person name="Seiboth B."/>
            <person name="vanKuyk P.A."/>
            <person name="Wortman J."/>
            <person name="Dyer P.S."/>
            <person name="Grigoriev I.V."/>
        </authorList>
    </citation>
    <scope>NUCLEOTIDE SEQUENCE [LARGE SCALE GENOMIC DNA]</scope>
    <source>
        <strain evidence="12">CBS 506.65</strain>
    </source>
</reference>
<keyword evidence="5 8" id="KW-1133">Transmembrane helix</keyword>
<dbReference type="RefSeq" id="XP_022577820.1">
    <property type="nucleotide sequence ID" value="XM_022721243.1"/>
</dbReference>
<dbReference type="GO" id="GO:0009272">
    <property type="term" value="P:fungal-type cell wall biogenesis"/>
    <property type="evidence" value="ECO:0007669"/>
    <property type="project" value="TreeGrafter"/>
</dbReference>
<evidence type="ECO:0000256" key="7">
    <source>
        <dbReference type="SAM" id="MobiDB-lite"/>
    </source>
</evidence>
<name>A0A1L9S843_9EURO</name>
<dbReference type="InterPro" id="IPR010308">
    <property type="entry name" value="TRP_C"/>
</dbReference>
<dbReference type="InterPro" id="IPR040241">
    <property type="entry name" value="TRP_Flc/Pkd2-like"/>
</dbReference>